<reference evidence="12 13" key="1">
    <citation type="journal article" date="2019" name="Genome Biol. Evol.">
        <title>The Rhododendron genome and chromosomal organization provide insight into shared whole-genome duplications across the heath family (Ericaceae).</title>
        <authorList>
            <person name="Soza V.L."/>
            <person name="Lindsley D."/>
            <person name="Waalkes A."/>
            <person name="Ramage E."/>
            <person name="Patwardhan R.P."/>
            <person name="Burton J.N."/>
            <person name="Adey A."/>
            <person name="Kumar A."/>
            <person name="Qiu R."/>
            <person name="Shendure J."/>
            <person name="Hall B."/>
        </authorList>
    </citation>
    <scope>NUCLEOTIDE SEQUENCE [LARGE SCALE GENOMIC DNA]</scope>
    <source>
        <strain evidence="12">RSF 1966-606</strain>
    </source>
</reference>
<dbReference type="PANTHER" id="PTHR32219:SF2">
    <property type="entry name" value="PROTON PUMP-INTERACTOR 1"/>
    <property type="match status" value="1"/>
</dbReference>
<feature type="coiled-coil region" evidence="10">
    <location>
        <begin position="552"/>
        <end position="581"/>
    </location>
</feature>
<dbReference type="OrthoDB" id="2195113at2759"/>
<organism evidence="12 13">
    <name type="scientific">Rhododendron williamsianum</name>
    <dbReference type="NCBI Taxonomy" id="262921"/>
    <lineage>
        <taxon>Eukaryota</taxon>
        <taxon>Viridiplantae</taxon>
        <taxon>Streptophyta</taxon>
        <taxon>Embryophyta</taxon>
        <taxon>Tracheophyta</taxon>
        <taxon>Spermatophyta</taxon>
        <taxon>Magnoliopsida</taxon>
        <taxon>eudicotyledons</taxon>
        <taxon>Gunneridae</taxon>
        <taxon>Pentapetalae</taxon>
        <taxon>asterids</taxon>
        <taxon>Ericales</taxon>
        <taxon>Ericaceae</taxon>
        <taxon>Ericoideae</taxon>
        <taxon>Rhodoreae</taxon>
        <taxon>Rhododendron</taxon>
    </lineage>
</organism>
<dbReference type="AlphaFoldDB" id="A0A6A4LJG8"/>
<comment type="subcellular location">
    <subcellularLocation>
        <location evidence="1">Cell membrane</location>
        <topology evidence="1">Single-pass membrane protein</topology>
    </subcellularLocation>
    <subcellularLocation>
        <location evidence="2">Endoplasmic reticulum membrane</location>
        <topology evidence="2">Single-pass membrane protein</topology>
    </subcellularLocation>
</comment>
<feature type="region of interest" description="Disordered" evidence="11">
    <location>
        <begin position="495"/>
        <end position="521"/>
    </location>
</feature>
<sequence length="606" mass="69783">MDSQGFMEAKDKVKEEVTERWNDDKVRKLNLFTWLPNIFQSLSKSLLKSIFQSSKHRIVGCCLSVVVENMDLEVVKSDLAQLSMESASEENGKMHQGICPSEPIIFGSHDVDEPVNIKGISASVPDVPKDVVDEWPEAQKIHSFFFVKYRSYEDPKLKAQLEYADSDLRKKDQARSQLIEKWRAKKSAKFELDEQIRPLRTENDQYWTIMGEKRKEMEPLQHALGKLRNPNSVNREKGVGLCSSEDELNYVIKSLHYRIQHESIPLSEEKQLLRDIKQLEGTREKVIANDAMRVKIQDSLGEKDVIQGQVKLMGVNLDGVRKDMQAVKDKIKTLVQERDIIKNEITKLDAEVTAATESRDAAYKKLWELRNQRDKGNSCYYQNREFLYEVKGLAAKKDIGALMEKEKKEVEEFMSQWNGSKDFRDDYERRILPSLDMRQLSRDGRIRNPDEKPLVVQEARNSYENVTVTKTNIKRPTKEDSISSPVAVPVVEEVTKEAKSKPQKEAKNNKPISSGKPMDPIELEDKGEFYVSEKVQKDLPPKANEVVDEAKLKEMKREEEIAKAKLALERKKKLAEKAAAKAAIKAQKEAEKKLKAILHFYPPFFR</sequence>
<evidence type="ECO:0000256" key="9">
    <source>
        <dbReference type="ARBA" id="ARBA00038080"/>
    </source>
</evidence>
<keyword evidence="8" id="KW-0472">Membrane</keyword>
<evidence type="ECO:0000256" key="6">
    <source>
        <dbReference type="ARBA" id="ARBA00022989"/>
    </source>
</evidence>
<keyword evidence="4" id="KW-0812">Transmembrane</keyword>
<evidence type="ECO:0000256" key="2">
    <source>
        <dbReference type="ARBA" id="ARBA00004389"/>
    </source>
</evidence>
<evidence type="ECO:0008006" key="14">
    <source>
        <dbReference type="Google" id="ProtNLM"/>
    </source>
</evidence>
<name>A0A6A4LJG8_9ERIC</name>
<dbReference type="Proteomes" id="UP000428333">
    <property type="component" value="Linkage Group LG07"/>
</dbReference>
<evidence type="ECO:0000256" key="7">
    <source>
        <dbReference type="ARBA" id="ARBA00023054"/>
    </source>
</evidence>
<feature type="non-terminal residue" evidence="12">
    <location>
        <position position="1"/>
    </location>
</feature>
<keyword evidence="5" id="KW-0256">Endoplasmic reticulum</keyword>
<evidence type="ECO:0000256" key="1">
    <source>
        <dbReference type="ARBA" id="ARBA00004162"/>
    </source>
</evidence>
<dbReference type="EMBL" id="QEFC01001727">
    <property type="protein sequence ID" value="KAE9456411.1"/>
    <property type="molecule type" value="Genomic_DNA"/>
</dbReference>
<dbReference type="PANTHER" id="PTHR32219">
    <property type="entry name" value="RNA-BINDING PROTEIN YLMH-RELATED"/>
    <property type="match status" value="1"/>
</dbReference>
<keyword evidence="13" id="KW-1185">Reference proteome</keyword>
<evidence type="ECO:0000256" key="4">
    <source>
        <dbReference type="ARBA" id="ARBA00022692"/>
    </source>
</evidence>
<dbReference type="InterPro" id="IPR055282">
    <property type="entry name" value="PPI1-4"/>
</dbReference>
<dbReference type="GO" id="GO:0005886">
    <property type="term" value="C:plasma membrane"/>
    <property type="evidence" value="ECO:0007669"/>
    <property type="project" value="UniProtKB-SubCell"/>
</dbReference>
<evidence type="ECO:0000256" key="11">
    <source>
        <dbReference type="SAM" id="MobiDB-lite"/>
    </source>
</evidence>
<evidence type="ECO:0000256" key="8">
    <source>
        <dbReference type="ARBA" id="ARBA00023136"/>
    </source>
</evidence>
<dbReference type="GO" id="GO:0005789">
    <property type="term" value="C:endoplasmic reticulum membrane"/>
    <property type="evidence" value="ECO:0007669"/>
    <property type="project" value="UniProtKB-SubCell"/>
</dbReference>
<proteinExistence type="inferred from homology"/>
<evidence type="ECO:0000256" key="3">
    <source>
        <dbReference type="ARBA" id="ARBA00022475"/>
    </source>
</evidence>
<evidence type="ECO:0000256" key="5">
    <source>
        <dbReference type="ARBA" id="ARBA00022824"/>
    </source>
</evidence>
<gene>
    <name evidence="12" type="ORF">C3L33_11687</name>
</gene>
<accession>A0A6A4LJG8</accession>
<keyword evidence="6" id="KW-1133">Transmembrane helix</keyword>
<evidence type="ECO:0000313" key="13">
    <source>
        <dbReference type="Proteomes" id="UP000428333"/>
    </source>
</evidence>
<keyword evidence="3" id="KW-1003">Cell membrane</keyword>
<evidence type="ECO:0000256" key="10">
    <source>
        <dbReference type="SAM" id="Coils"/>
    </source>
</evidence>
<keyword evidence="7 10" id="KW-0175">Coiled coil</keyword>
<evidence type="ECO:0000313" key="12">
    <source>
        <dbReference type="EMBL" id="KAE9456411.1"/>
    </source>
</evidence>
<protein>
    <recommendedName>
        <fullName evidence="14">Proton pump-interactor 1</fullName>
    </recommendedName>
</protein>
<comment type="caution">
    <text evidence="12">The sequence shown here is derived from an EMBL/GenBank/DDBJ whole genome shotgun (WGS) entry which is preliminary data.</text>
</comment>
<feature type="compositionally biased region" description="Basic and acidic residues" evidence="11">
    <location>
        <begin position="495"/>
        <end position="508"/>
    </location>
</feature>
<feature type="coiled-coil region" evidence="10">
    <location>
        <begin position="317"/>
        <end position="351"/>
    </location>
</feature>
<comment type="similarity">
    <text evidence="9">Belongs to the plant Proton pump-interactor protein family.</text>
</comment>